<proteinExistence type="inferred from homology"/>
<feature type="compositionally biased region" description="Polar residues" evidence="14">
    <location>
        <begin position="278"/>
        <end position="287"/>
    </location>
</feature>
<dbReference type="InterPro" id="IPR008271">
    <property type="entry name" value="Ser/Thr_kinase_AS"/>
</dbReference>
<keyword evidence="8 12" id="KW-0067">ATP-binding</keyword>
<dbReference type="AlphaFoldDB" id="A0A8K0HJT0"/>
<keyword evidence="4" id="KW-0812">Transmembrane</keyword>
<evidence type="ECO:0000259" key="15">
    <source>
        <dbReference type="PROSITE" id="PS50011"/>
    </source>
</evidence>
<evidence type="ECO:0000256" key="14">
    <source>
        <dbReference type="SAM" id="MobiDB-lite"/>
    </source>
</evidence>
<reference evidence="16" key="1">
    <citation type="submission" date="2020-03" db="EMBL/GenBank/DDBJ databases">
        <title>A high-quality chromosome-level genome assembly of a woody plant with both climbing and erect habits, Rhamnella rubrinervis.</title>
        <authorList>
            <person name="Lu Z."/>
            <person name="Yang Y."/>
            <person name="Zhu X."/>
            <person name="Sun Y."/>
        </authorList>
    </citation>
    <scope>NUCLEOTIDE SEQUENCE</scope>
    <source>
        <strain evidence="16">BYM</strain>
        <tissue evidence="16">Leaf</tissue>
    </source>
</reference>
<evidence type="ECO:0000256" key="9">
    <source>
        <dbReference type="ARBA" id="ARBA00022989"/>
    </source>
</evidence>
<feature type="binding site" evidence="12">
    <location>
        <position position="123"/>
    </location>
    <ligand>
        <name>ATP</name>
        <dbReference type="ChEBI" id="CHEBI:30616"/>
    </ligand>
</feature>
<dbReference type="GO" id="GO:0005524">
    <property type="term" value="F:ATP binding"/>
    <property type="evidence" value="ECO:0007669"/>
    <property type="project" value="UniProtKB-UniRule"/>
</dbReference>
<dbReference type="GO" id="GO:0004674">
    <property type="term" value="F:protein serine/threonine kinase activity"/>
    <property type="evidence" value="ECO:0007669"/>
    <property type="project" value="UniProtKB-KW"/>
</dbReference>
<keyword evidence="7" id="KW-0418">Kinase</keyword>
<evidence type="ECO:0000256" key="13">
    <source>
        <dbReference type="RuleBase" id="RU000304"/>
    </source>
</evidence>
<keyword evidence="11" id="KW-0325">Glycoprotein</keyword>
<comment type="subcellular location">
    <subcellularLocation>
        <location evidence="1">Membrane</location>
        <topology evidence="1">Single-pass type I membrane protein</topology>
    </subcellularLocation>
</comment>
<evidence type="ECO:0000256" key="6">
    <source>
        <dbReference type="ARBA" id="ARBA00022741"/>
    </source>
</evidence>
<dbReference type="EMBL" id="VOIH02000002">
    <property type="protein sequence ID" value="KAF3454017.1"/>
    <property type="molecule type" value="Genomic_DNA"/>
</dbReference>
<evidence type="ECO:0000256" key="11">
    <source>
        <dbReference type="ARBA" id="ARBA00023180"/>
    </source>
</evidence>
<dbReference type="Proteomes" id="UP000796880">
    <property type="component" value="Unassembled WGS sequence"/>
</dbReference>
<protein>
    <recommendedName>
        <fullName evidence="15">Protein kinase domain-containing protein</fullName>
    </recommendedName>
</protein>
<keyword evidence="10" id="KW-0472">Membrane</keyword>
<gene>
    <name evidence="16" type="ORF">FNV43_RR04460</name>
</gene>
<keyword evidence="3" id="KW-0808">Transferase</keyword>
<dbReference type="OrthoDB" id="544400at2759"/>
<dbReference type="InterPro" id="IPR045874">
    <property type="entry name" value="LRK10/LRL21-25-like"/>
</dbReference>
<dbReference type="GO" id="GO:0016020">
    <property type="term" value="C:membrane"/>
    <property type="evidence" value="ECO:0007669"/>
    <property type="project" value="UniProtKB-SubCell"/>
</dbReference>
<dbReference type="InterPro" id="IPR011009">
    <property type="entry name" value="Kinase-like_dom_sf"/>
</dbReference>
<sequence>MAMITWRNNPTSNTTYLDIHNELLYGFELSWLPSYYKRGRNKGICVYYDSNIVRCQSECVPNGLYRIRSRCSLKDTILDYIDGQYSYSGIKKMTKGYKHKLGEGGYGCVYKGKLRSGRLVAVKVLGKSKANGQEFINEVATIGRIHHFNVVQLIARGVEYLHRGCEMQILHFDIKPHNILLDENFVPKVSDFGWQDCTRKKIDMGDATEEESKMIRKMLIVALWCIQLKPNDRPSMDKVVEMLEEEAECLEMPAEFLLYPQDKSEEEVEETPSDSDSSEISLIQNAN</sequence>
<keyword evidence="5" id="KW-0732">Signal</keyword>
<evidence type="ECO:0000256" key="10">
    <source>
        <dbReference type="ARBA" id="ARBA00023136"/>
    </source>
</evidence>
<name>A0A8K0HJT0_9ROSA</name>
<dbReference type="Pfam" id="PF00069">
    <property type="entry name" value="Pkinase"/>
    <property type="match status" value="1"/>
</dbReference>
<dbReference type="PROSITE" id="PS00108">
    <property type="entry name" value="PROTEIN_KINASE_ST"/>
    <property type="match status" value="1"/>
</dbReference>
<keyword evidence="2 13" id="KW-0723">Serine/threonine-protein kinase</keyword>
<evidence type="ECO:0000313" key="16">
    <source>
        <dbReference type="EMBL" id="KAF3454017.1"/>
    </source>
</evidence>
<keyword evidence="17" id="KW-1185">Reference proteome</keyword>
<comment type="caution">
    <text evidence="16">The sequence shown here is derived from an EMBL/GenBank/DDBJ whole genome shotgun (WGS) entry which is preliminary data.</text>
</comment>
<feature type="compositionally biased region" description="Acidic residues" evidence="14">
    <location>
        <begin position="264"/>
        <end position="277"/>
    </location>
</feature>
<accession>A0A8K0HJT0</accession>
<dbReference type="PANTHER" id="PTHR27009">
    <property type="entry name" value="RUST RESISTANCE KINASE LR10-RELATED"/>
    <property type="match status" value="1"/>
</dbReference>
<evidence type="ECO:0000256" key="8">
    <source>
        <dbReference type="ARBA" id="ARBA00022840"/>
    </source>
</evidence>
<evidence type="ECO:0000313" key="17">
    <source>
        <dbReference type="Proteomes" id="UP000796880"/>
    </source>
</evidence>
<feature type="region of interest" description="Disordered" evidence="14">
    <location>
        <begin position="261"/>
        <end position="287"/>
    </location>
</feature>
<evidence type="ECO:0000256" key="3">
    <source>
        <dbReference type="ARBA" id="ARBA00022679"/>
    </source>
</evidence>
<keyword evidence="6 12" id="KW-0547">Nucleotide-binding</keyword>
<dbReference type="SUPFAM" id="SSF56112">
    <property type="entry name" value="Protein kinase-like (PK-like)"/>
    <property type="match status" value="1"/>
</dbReference>
<evidence type="ECO:0000256" key="2">
    <source>
        <dbReference type="ARBA" id="ARBA00022527"/>
    </source>
</evidence>
<dbReference type="SMART" id="SM00220">
    <property type="entry name" value="S_TKc"/>
    <property type="match status" value="1"/>
</dbReference>
<dbReference type="PROSITE" id="PS50011">
    <property type="entry name" value="PROTEIN_KINASE_DOM"/>
    <property type="match status" value="1"/>
</dbReference>
<dbReference type="InterPro" id="IPR017441">
    <property type="entry name" value="Protein_kinase_ATP_BS"/>
</dbReference>
<evidence type="ECO:0000256" key="4">
    <source>
        <dbReference type="ARBA" id="ARBA00022692"/>
    </source>
</evidence>
<evidence type="ECO:0000256" key="7">
    <source>
        <dbReference type="ARBA" id="ARBA00022777"/>
    </source>
</evidence>
<organism evidence="16 17">
    <name type="scientific">Rhamnella rubrinervis</name>
    <dbReference type="NCBI Taxonomy" id="2594499"/>
    <lineage>
        <taxon>Eukaryota</taxon>
        <taxon>Viridiplantae</taxon>
        <taxon>Streptophyta</taxon>
        <taxon>Embryophyta</taxon>
        <taxon>Tracheophyta</taxon>
        <taxon>Spermatophyta</taxon>
        <taxon>Magnoliopsida</taxon>
        <taxon>eudicotyledons</taxon>
        <taxon>Gunneridae</taxon>
        <taxon>Pentapetalae</taxon>
        <taxon>rosids</taxon>
        <taxon>fabids</taxon>
        <taxon>Rosales</taxon>
        <taxon>Rhamnaceae</taxon>
        <taxon>rhamnoid group</taxon>
        <taxon>Rhamneae</taxon>
        <taxon>Rhamnella</taxon>
    </lineage>
</organism>
<evidence type="ECO:0000256" key="1">
    <source>
        <dbReference type="ARBA" id="ARBA00004479"/>
    </source>
</evidence>
<dbReference type="Gene3D" id="1.10.510.10">
    <property type="entry name" value="Transferase(Phosphotransferase) domain 1"/>
    <property type="match status" value="3"/>
</dbReference>
<evidence type="ECO:0000256" key="12">
    <source>
        <dbReference type="PROSITE-ProRule" id="PRU10141"/>
    </source>
</evidence>
<keyword evidence="9" id="KW-1133">Transmembrane helix</keyword>
<comment type="similarity">
    <text evidence="13">Belongs to the protein kinase superfamily.</text>
</comment>
<dbReference type="InterPro" id="IPR000719">
    <property type="entry name" value="Prot_kinase_dom"/>
</dbReference>
<evidence type="ECO:0000256" key="5">
    <source>
        <dbReference type="ARBA" id="ARBA00022729"/>
    </source>
</evidence>
<dbReference type="PROSITE" id="PS00107">
    <property type="entry name" value="PROTEIN_KINASE_ATP"/>
    <property type="match status" value="1"/>
</dbReference>
<feature type="domain" description="Protein kinase" evidence="15">
    <location>
        <begin position="1"/>
        <end position="287"/>
    </location>
</feature>